<keyword evidence="12" id="KW-0012">Acyltransferase</keyword>
<dbReference type="PANTHER" id="PTHR23063:SF2">
    <property type="entry name" value="GLYCEROL-3-PHOSPHATE ACYLTRANSFERASE 4, ISOFORM D-RELATED"/>
    <property type="match status" value="1"/>
</dbReference>
<dbReference type="EMBL" id="AKIJ01000003">
    <property type="protein sequence ID" value="KFG26014.1"/>
    <property type="molecule type" value="Genomic_DNA"/>
</dbReference>
<dbReference type="CDD" id="cd07991">
    <property type="entry name" value="LPLAT_LPCAT1-like"/>
    <property type="match status" value="1"/>
</dbReference>
<dbReference type="GO" id="GO:0016020">
    <property type="term" value="C:membrane"/>
    <property type="evidence" value="ECO:0007669"/>
    <property type="project" value="UniProtKB-SubCell"/>
</dbReference>
<dbReference type="RefSeq" id="XP_052904569.1">
    <property type="nucleotide sequence ID" value="XM_053048764.1"/>
</dbReference>
<keyword evidence="16" id="KW-1185">Reference proteome</keyword>
<accession>A0A086J1J6</accession>
<evidence type="ECO:0000256" key="7">
    <source>
        <dbReference type="ARBA" id="ARBA00022989"/>
    </source>
</evidence>
<dbReference type="PANTHER" id="PTHR23063">
    <property type="entry name" value="PHOSPHOLIPID ACYLTRANSFERASE"/>
    <property type="match status" value="1"/>
</dbReference>
<proteinExistence type="inferred from homology"/>
<dbReference type="HOGENOM" id="CLU_031080_1_0_1"/>
<evidence type="ECO:0000259" key="14">
    <source>
        <dbReference type="SMART" id="SM00563"/>
    </source>
</evidence>
<evidence type="ECO:0000256" key="5">
    <source>
        <dbReference type="ARBA" id="ARBA00022679"/>
    </source>
</evidence>
<dbReference type="GO" id="GO:0008654">
    <property type="term" value="P:phospholipid biosynthetic process"/>
    <property type="evidence" value="ECO:0007669"/>
    <property type="project" value="UniProtKB-KW"/>
</dbReference>
<evidence type="ECO:0000256" key="4">
    <source>
        <dbReference type="ARBA" id="ARBA00022516"/>
    </source>
</evidence>
<dbReference type="GO" id="GO:0005783">
    <property type="term" value="C:endoplasmic reticulum"/>
    <property type="evidence" value="ECO:0007669"/>
    <property type="project" value="TreeGrafter"/>
</dbReference>
<keyword evidence="11" id="KW-1208">Phospholipid metabolism</keyword>
<dbReference type="InterPro" id="IPR002123">
    <property type="entry name" value="Plipid/glycerol_acylTrfase"/>
</dbReference>
<feature type="domain" description="Phospholipid/glycerol acyltransferase" evidence="14">
    <location>
        <begin position="132"/>
        <end position="238"/>
    </location>
</feature>
<sequence>MQKPDSFHPSSTGKGRKSMPILRDILYCTALAGKALIQDEFSSCFQQKETKTEFTFAYGWSMFCRYSLILPIRLPLTLAILLFYSAAIIVSRVVLRGMGSDFLLTHACKSLLWAMGVRIKHYGTKKRPHLPHIYVANHTTYMDYLILSSHKFAHSVIAQRQGGFMSMLLKLVSGSVQFERKIKANRHEVKEEIRKLTQKASIIVFPEGTCVNNEYTVMFQKGAFELGVPVYPAAIKYNKSLGDPYWNTRKQSFTKHFIYIITRWHTEVSVWWQDAVELQENENASEFATRVKKIISEKAGLKNLVWNGYLKHCKSPEEMKEIKQWGDQLTPTLLPASDRE</sequence>
<keyword evidence="8" id="KW-0443">Lipid metabolism</keyword>
<evidence type="ECO:0000256" key="12">
    <source>
        <dbReference type="ARBA" id="ARBA00023315"/>
    </source>
</evidence>
<evidence type="ECO:0000313" key="15">
    <source>
        <dbReference type="EMBL" id="KFG26014.1"/>
    </source>
</evidence>
<evidence type="ECO:0000256" key="8">
    <source>
        <dbReference type="ARBA" id="ARBA00023098"/>
    </source>
</evidence>
<evidence type="ECO:0000256" key="3">
    <source>
        <dbReference type="ARBA" id="ARBA00008655"/>
    </source>
</evidence>
<evidence type="ECO:0000256" key="6">
    <source>
        <dbReference type="ARBA" id="ARBA00022692"/>
    </source>
</evidence>
<evidence type="ECO:0000313" key="16">
    <source>
        <dbReference type="Proteomes" id="UP000054524"/>
    </source>
</evidence>
<dbReference type="AlphaFoldDB" id="A0A086J1J6"/>
<comment type="similarity">
    <text evidence="3">Belongs to the 1-acyl-sn-glycerol-3-phosphate acyltransferase family.</text>
</comment>
<comment type="subcellular location">
    <subcellularLocation>
        <location evidence="1">Membrane</location>
    </subcellularLocation>
</comment>
<dbReference type="GeneID" id="77676099"/>
<evidence type="ECO:0000256" key="1">
    <source>
        <dbReference type="ARBA" id="ARBA00004370"/>
    </source>
</evidence>
<protein>
    <recommendedName>
        <fullName evidence="14">Phospholipid/glycerol acyltransferase domain-containing protein</fullName>
    </recommendedName>
</protein>
<dbReference type="Pfam" id="PF01553">
    <property type="entry name" value="Acyltransferase"/>
    <property type="match status" value="1"/>
</dbReference>
<dbReference type="SMART" id="SM00563">
    <property type="entry name" value="PlsC"/>
    <property type="match status" value="1"/>
</dbReference>
<dbReference type="Proteomes" id="UP000054524">
    <property type="component" value="Unassembled WGS sequence"/>
</dbReference>
<gene>
    <name evidence="15" type="ORF">NESG_01126</name>
</gene>
<organism evidence="15 16">
    <name type="scientific">Nematocida ausubeli (strain ATCC PRA-371 / ERTm2)</name>
    <name type="common">Nematode killer fungus</name>
    <dbReference type="NCBI Taxonomy" id="1913371"/>
    <lineage>
        <taxon>Eukaryota</taxon>
        <taxon>Fungi</taxon>
        <taxon>Fungi incertae sedis</taxon>
        <taxon>Microsporidia</taxon>
        <taxon>Nematocida</taxon>
    </lineage>
</organism>
<dbReference type="GO" id="GO:0019432">
    <property type="term" value="P:triglyceride biosynthetic process"/>
    <property type="evidence" value="ECO:0007669"/>
    <property type="project" value="TreeGrafter"/>
</dbReference>
<keyword evidence="4" id="KW-0444">Lipid biosynthesis</keyword>
<evidence type="ECO:0000256" key="2">
    <source>
        <dbReference type="ARBA" id="ARBA00005189"/>
    </source>
</evidence>
<reference evidence="15 16" key="1">
    <citation type="journal article" date="2014" name="Genome Announc.">
        <title>Genome Sequence of the Microsporidian Species Nematocida sp1 Strain ERTm6 (ATCC PRA-372).</title>
        <authorList>
            <person name="Bakowski M.A."/>
            <person name="Priest M."/>
            <person name="Young S."/>
            <person name="Cuomo C.A."/>
            <person name="Troemel E.R."/>
        </authorList>
    </citation>
    <scope>NUCLEOTIDE SEQUENCE [LARGE SCALE GENOMIC DNA]</scope>
    <source>
        <strain evidence="15 16">ERTm6</strain>
    </source>
</reference>
<name>A0A086J1J6_NEMA1</name>
<keyword evidence="5" id="KW-0808">Transferase</keyword>
<evidence type="ECO:0000256" key="10">
    <source>
        <dbReference type="ARBA" id="ARBA00023209"/>
    </source>
</evidence>
<evidence type="ECO:0000256" key="11">
    <source>
        <dbReference type="ARBA" id="ARBA00023264"/>
    </source>
</evidence>
<evidence type="ECO:0000256" key="13">
    <source>
        <dbReference type="SAM" id="Phobius"/>
    </source>
</evidence>
<feature type="transmembrane region" description="Helical" evidence="13">
    <location>
        <begin position="72"/>
        <end position="95"/>
    </location>
</feature>
<keyword evidence="7 13" id="KW-1133">Transmembrane helix</keyword>
<comment type="caution">
    <text evidence="15">The sequence shown here is derived from an EMBL/GenBank/DDBJ whole genome shotgun (WGS) entry which is preliminary data.</text>
</comment>
<keyword evidence="6 13" id="KW-0812">Transmembrane</keyword>
<dbReference type="SUPFAM" id="SSF69593">
    <property type="entry name" value="Glycerol-3-phosphate (1)-acyltransferase"/>
    <property type="match status" value="1"/>
</dbReference>
<keyword evidence="9 13" id="KW-0472">Membrane</keyword>
<dbReference type="OrthoDB" id="202234at2759"/>
<dbReference type="GO" id="GO:0004366">
    <property type="term" value="F:glycerol-3-phosphate O-acyltransferase activity"/>
    <property type="evidence" value="ECO:0007669"/>
    <property type="project" value="TreeGrafter"/>
</dbReference>
<comment type="pathway">
    <text evidence="2">Lipid metabolism.</text>
</comment>
<dbReference type="InterPro" id="IPR045252">
    <property type="entry name" value="LPCAT1-like"/>
</dbReference>
<keyword evidence="10" id="KW-0594">Phospholipid biosynthesis</keyword>
<evidence type="ECO:0000256" key="9">
    <source>
        <dbReference type="ARBA" id="ARBA00023136"/>
    </source>
</evidence>